<sequence length="285" mass="32688">MTAFNQTNFLSSLKKEYDMIPYIQSNKGAKVMVADAIKANHFDPEESLSFIYHSMNPSQKIAPAEWKKMVVNAVKYYSPVGFKMETMKKVLKTTKVTPEWIFSLFVCSWEKNVNLLKYELYLDTLGWQDVVENLVGMKEEEKPEVETVEDEVVTDDAVTTEAKTIEEEENTSSIKSEKVDPRCKPVTLYKDGVEKTWPSMKKCEEELGVAHGTVSQYFSGKMKSVKGWTNEKDAKKSTTETKHLKKKAVKQTELTRMAIKWRRFGNQSLKLQEQPVFVIHLSASV</sequence>
<dbReference type="AlphaFoldDB" id="A0A6L5XGV8"/>
<protein>
    <submittedName>
        <fullName evidence="1">Uncharacterized protein</fullName>
    </submittedName>
</protein>
<gene>
    <name evidence="1" type="ORF">FYJ29_13505</name>
</gene>
<dbReference type="SUPFAM" id="SSF64496">
    <property type="entry name" value="DNA-binding domain of intron-encoded endonucleases"/>
    <property type="match status" value="1"/>
</dbReference>
<keyword evidence="2" id="KW-1185">Reference proteome</keyword>
<evidence type="ECO:0000313" key="1">
    <source>
        <dbReference type="EMBL" id="MSS18765.1"/>
    </source>
</evidence>
<accession>A0A6L5XGV8</accession>
<dbReference type="RefSeq" id="WP_154328207.1">
    <property type="nucleotide sequence ID" value="NZ_CP045696.1"/>
</dbReference>
<organism evidence="1 2">
    <name type="scientific">Sodaliphilus pleomorphus</name>
    <dbReference type="NCBI Taxonomy" id="2606626"/>
    <lineage>
        <taxon>Bacteria</taxon>
        <taxon>Pseudomonadati</taxon>
        <taxon>Bacteroidota</taxon>
        <taxon>Bacteroidia</taxon>
        <taxon>Bacteroidales</taxon>
        <taxon>Muribaculaceae</taxon>
        <taxon>Sodaliphilus</taxon>
    </lineage>
</organism>
<dbReference type="InterPro" id="IPR036388">
    <property type="entry name" value="WH-like_DNA-bd_sf"/>
</dbReference>
<comment type="caution">
    <text evidence="1">The sequence shown here is derived from an EMBL/GenBank/DDBJ whole genome shotgun (WGS) entry which is preliminary data.</text>
</comment>
<evidence type="ECO:0000313" key="2">
    <source>
        <dbReference type="Proteomes" id="UP000483362"/>
    </source>
</evidence>
<proteinExistence type="predicted"/>
<dbReference type="Gene3D" id="1.10.10.10">
    <property type="entry name" value="Winged helix-like DNA-binding domain superfamily/Winged helix DNA-binding domain"/>
    <property type="match status" value="1"/>
</dbReference>
<dbReference type="Proteomes" id="UP000483362">
    <property type="component" value="Unassembled WGS sequence"/>
</dbReference>
<name>A0A6L5XGV8_9BACT</name>
<dbReference type="EMBL" id="VULT01000036">
    <property type="protein sequence ID" value="MSS18765.1"/>
    <property type="molecule type" value="Genomic_DNA"/>
</dbReference>
<reference evidence="1 2" key="1">
    <citation type="submission" date="2019-08" db="EMBL/GenBank/DDBJ databases">
        <title>In-depth cultivation of the pig gut microbiome towards novel bacterial diversity and tailored functional studies.</title>
        <authorList>
            <person name="Wylensek D."/>
            <person name="Hitch T.C.A."/>
            <person name="Clavel T."/>
        </authorList>
    </citation>
    <scope>NUCLEOTIDE SEQUENCE [LARGE SCALE GENOMIC DNA]</scope>
    <source>
        <strain evidence="1 2">Oil-RF-744-WCA-WT-10</strain>
    </source>
</reference>